<dbReference type="Proteomes" id="UP000283680">
    <property type="component" value="Unassembled WGS sequence"/>
</dbReference>
<dbReference type="Proteomes" id="UP000432488">
    <property type="component" value="Unassembled WGS sequence"/>
</dbReference>
<dbReference type="EMBL" id="QSVA01000005">
    <property type="protein sequence ID" value="RGN95000.1"/>
    <property type="molecule type" value="Genomic_DNA"/>
</dbReference>
<protein>
    <recommendedName>
        <fullName evidence="15">Phage major capsid protein</fullName>
    </recommendedName>
</protein>
<evidence type="ECO:0000313" key="2">
    <source>
        <dbReference type="EMBL" id="KAB4180480.1"/>
    </source>
</evidence>
<dbReference type="Proteomes" id="UP000466952">
    <property type="component" value="Unassembled WGS sequence"/>
</dbReference>
<dbReference type="EMBL" id="JAFBJK010000002">
    <property type="protein sequence ID" value="MBT8725028.1"/>
    <property type="molecule type" value="Genomic_DNA"/>
</dbReference>
<keyword evidence="14" id="KW-1185">Reference proteome</keyword>
<dbReference type="Proteomes" id="UP000283601">
    <property type="component" value="Unassembled WGS sequence"/>
</dbReference>
<gene>
    <name evidence="7" type="ORF">DW758_10110</name>
    <name evidence="6" type="ORF">DWY92_06175</name>
    <name evidence="5" type="ORF">DXB37_07470</name>
    <name evidence="3" type="ORF">GAP55_12845</name>
    <name evidence="2" type="ORF">GAQ44_19800</name>
    <name evidence="1" type="ORF">GAQ56_18465</name>
    <name evidence="4" type="ORF">JQN06_02415</name>
</gene>
<evidence type="ECO:0000313" key="3">
    <source>
        <dbReference type="EMBL" id="KAB4211858.1"/>
    </source>
</evidence>
<dbReference type="RefSeq" id="WP_004293606.1">
    <property type="nucleotide sequence ID" value="NZ_CACRTC010000020.1"/>
</dbReference>
<evidence type="ECO:0000313" key="7">
    <source>
        <dbReference type="EMBL" id="RHE23169.1"/>
    </source>
</evidence>
<sequence>MADTVNFLQNGYSGEVLEDLLTYTVQGNDTVREGLIHIKTGIQHRYTLPAIKLGNIIQDNVPTPQPIHGAKGDDGTNEYQFTERHLEPSDFMVYLEFNPRDYEKYWRFAQPEGNLVFRELDPKIQATMLRLLMDKKNEYIGNAIWTSARGGETVAKITAPEGCTKIGANKEKYFDGVIKRILDNVNSSDAEVVAGGQCIISGTTELTDGAAVEAALYAMWRKCPKQIRKKTSLTFVVGWDAWDAYDQYISDKQVKYSENTEVNRYRFKGKRIVPVVGIPEHTMVLGEFSTGMDSNLWMGVDYANDTDILKIDRLQANSELFFFQMRMKMDVNIVRPAEIVVHTAYKKSE</sequence>
<accession>A0A139KAG7</accession>
<dbReference type="GeneID" id="98672101"/>
<dbReference type="Proteomes" id="UP000260759">
    <property type="component" value="Unassembled WGS sequence"/>
</dbReference>
<evidence type="ECO:0000313" key="8">
    <source>
        <dbReference type="Proteomes" id="UP000260759"/>
    </source>
</evidence>
<dbReference type="Proteomes" id="UP001196342">
    <property type="component" value="Unassembled WGS sequence"/>
</dbReference>
<evidence type="ECO:0000313" key="5">
    <source>
        <dbReference type="EMBL" id="RGN95000.1"/>
    </source>
</evidence>
<evidence type="ECO:0000313" key="14">
    <source>
        <dbReference type="Proteomes" id="UP001196342"/>
    </source>
</evidence>
<evidence type="ECO:0000313" key="10">
    <source>
        <dbReference type="Proteomes" id="UP000283680"/>
    </source>
</evidence>
<evidence type="ECO:0000313" key="12">
    <source>
        <dbReference type="Proteomes" id="UP000466952"/>
    </source>
</evidence>
<evidence type="ECO:0000313" key="11">
    <source>
        <dbReference type="Proteomes" id="UP000432488"/>
    </source>
</evidence>
<evidence type="ECO:0000313" key="13">
    <source>
        <dbReference type="Proteomes" id="UP000487221"/>
    </source>
</evidence>
<evidence type="ECO:0000313" key="1">
    <source>
        <dbReference type="EMBL" id="KAB4087845.1"/>
    </source>
</evidence>
<reference evidence="4 14" key="3">
    <citation type="submission" date="2020-12" db="EMBL/GenBank/DDBJ databases">
        <title>Microorganisms.</title>
        <authorList>
            <person name="Matos J."/>
            <person name="Faleiro L."/>
            <person name="Duarte I."/>
        </authorList>
    </citation>
    <scope>NUCLEOTIDE SEQUENCE [LARGE SCALE GENOMIC DNA]</scope>
    <source>
        <strain evidence="4 14">PtFD3Pch2</strain>
    </source>
</reference>
<reference evidence="8 9" key="1">
    <citation type="submission" date="2018-08" db="EMBL/GenBank/DDBJ databases">
        <title>A genome reference for cultivated species of the human gut microbiota.</title>
        <authorList>
            <person name="Zou Y."/>
            <person name="Xue W."/>
            <person name="Luo G."/>
        </authorList>
    </citation>
    <scope>NUCLEOTIDE SEQUENCE [LARGE SCALE GENOMIC DNA]</scope>
    <source>
        <strain evidence="6 10">AF28-11</strain>
        <strain evidence="7 9">AM29-12AC</strain>
        <strain evidence="5 8">OM03-4</strain>
    </source>
</reference>
<dbReference type="EMBL" id="QRTH01000002">
    <property type="protein sequence ID" value="RGQ53261.1"/>
    <property type="molecule type" value="Genomic_DNA"/>
</dbReference>
<evidence type="ECO:0008006" key="15">
    <source>
        <dbReference type="Google" id="ProtNLM"/>
    </source>
</evidence>
<name>A0A139KAG7_BACUN</name>
<comment type="caution">
    <text evidence="6">The sequence shown here is derived from an EMBL/GenBank/DDBJ whole genome shotgun (WGS) entry which is preliminary data.</text>
</comment>
<dbReference type="EMBL" id="WCUV01000016">
    <property type="protein sequence ID" value="KAB4087845.1"/>
    <property type="molecule type" value="Genomic_DNA"/>
</dbReference>
<evidence type="ECO:0000313" key="4">
    <source>
        <dbReference type="EMBL" id="MBT8725028.1"/>
    </source>
</evidence>
<evidence type="ECO:0000313" key="9">
    <source>
        <dbReference type="Proteomes" id="UP000283601"/>
    </source>
</evidence>
<organism evidence="6 10">
    <name type="scientific">Bacteroides uniformis</name>
    <dbReference type="NCBI Taxonomy" id="820"/>
    <lineage>
        <taxon>Bacteria</taxon>
        <taxon>Pseudomonadati</taxon>
        <taxon>Bacteroidota</taxon>
        <taxon>Bacteroidia</taxon>
        <taxon>Bacteroidales</taxon>
        <taxon>Bacteroidaceae</taxon>
        <taxon>Bacteroides</taxon>
    </lineage>
</organism>
<proteinExistence type="predicted"/>
<evidence type="ECO:0000313" key="6">
    <source>
        <dbReference type="EMBL" id="RGQ53261.1"/>
    </source>
</evidence>
<dbReference type="Proteomes" id="UP000487221">
    <property type="component" value="Unassembled WGS sequence"/>
</dbReference>
<dbReference type="EMBL" id="WCTR01000008">
    <property type="protein sequence ID" value="KAB4211858.1"/>
    <property type="molecule type" value="Genomic_DNA"/>
</dbReference>
<reference evidence="11 12" key="2">
    <citation type="journal article" date="2019" name="Nat. Med.">
        <title>A library of human gut bacterial isolates paired with longitudinal multiomics data enables mechanistic microbiome research.</title>
        <authorList>
            <person name="Poyet M."/>
            <person name="Groussin M."/>
            <person name="Gibbons S.M."/>
            <person name="Avila-Pacheco J."/>
            <person name="Jiang X."/>
            <person name="Kearney S.M."/>
            <person name="Perrotta A.R."/>
            <person name="Berdy B."/>
            <person name="Zhao S."/>
            <person name="Lieberman T.D."/>
            <person name="Swanson P.K."/>
            <person name="Smith M."/>
            <person name="Roesemann S."/>
            <person name="Alexander J.E."/>
            <person name="Rich S.A."/>
            <person name="Livny J."/>
            <person name="Vlamakis H."/>
            <person name="Clish C."/>
            <person name="Bullock K."/>
            <person name="Deik A."/>
            <person name="Scott J."/>
            <person name="Pierce K.A."/>
            <person name="Xavier R.J."/>
            <person name="Alm E.J."/>
        </authorList>
    </citation>
    <scope>NUCLEOTIDE SEQUENCE [LARGE SCALE GENOMIC DNA]</scope>
    <source>
        <strain evidence="3 12">BIOML-A11</strain>
        <strain evidence="2 13">BIOML-A19</strain>
        <strain evidence="1 11">BIOML-A42</strain>
    </source>
</reference>
<dbReference type="EMBL" id="QSJZ01000007">
    <property type="protein sequence ID" value="RHE23169.1"/>
    <property type="molecule type" value="Genomic_DNA"/>
</dbReference>
<dbReference type="EMBL" id="WCTY01000042">
    <property type="protein sequence ID" value="KAB4180480.1"/>
    <property type="molecule type" value="Genomic_DNA"/>
</dbReference>
<dbReference type="AlphaFoldDB" id="A0A139KAG7"/>